<dbReference type="RefSeq" id="WP_193720477.1">
    <property type="nucleotide sequence ID" value="NZ_JACSPN010000017.1"/>
</dbReference>
<gene>
    <name evidence="1" type="ORF">H9623_13015</name>
</gene>
<evidence type="ECO:0000313" key="2">
    <source>
        <dbReference type="Proteomes" id="UP000822993"/>
    </source>
</evidence>
<dbReference type="EMBL" id="JACSPN010000017">
    <property type="protein sequence ID" value="MBE7701217.1"/>
    <property type="molecule type" value="Genomic_DNA"/>
</dbReference>
<reference evidence="1 2" key="1">
    <citation type="submission" date="2020-08" db="EMBL/GenBank/DDBJ databases">
        <title>A Genomic Blueprint of the Chicken Gut Microbiome.</title>
        <authorList>
            <person name="Gilroy R."/>
            <person name="Ravi A."/>
            <person name="Getino M."/>
            <person name="Pursley I."/>
            <person name="Horton D.L."/>
            <person name="Alikhan N.-F."/>
            <person name="Baker D."/>
            <person name="Gharbi K."/>
            <person name="Hall N."/>
            <person name="Watson M."/>
            <person name="Adriaenssens E.M."/>
            <person name="Foster-Nyarko E."/>
            <person name="Jarju S."/>
            <person name="Secka A."/>
            <person name="Antonio M."/>
            <person name="Oren A."/>
            <person name="Chaudhuri R."/>
            <person name="La Ragione R.M."/>
            <person name="Hildebrand F."/>
            <person name="Pallen M.J."/>
        </authorList>
    </citation>
    <scope>NUCLEOTIDE SEQUENCE [LARGE SCALE GENOMIC DNA]</scope>
    <source>
        <strain evidence="1 2">Sa1BUA8</strain>
    </source>
</reference>
<keyword evidence="2" id="KW-1185">Reference proteome</keyword>
<sequence>MPDYDKAREAVRVALRERSMEPIQLAREAKLDPGTVHDFLNGQRWPRSTSLGKIETYFGWPLGYLDRVARGLAEADVAPSLQAADGILLDIDAKALEGLSLEERDEVVTAAKLRALQVAREIRQAK</sequence>
<dbReference type="AlphaFoldDB" id="A0A9D5UIK9"/>
<dbReference type="Proteomes" id="UP000822993">
    <property type="component" value="Unassembled WGS sequence"/>
</dbReference>
<name>A0A9D5UIK9_9CELL</name>
<dbReference type="GO" id="GO:0003677">
    <property type="term" value="F:DNA binding"/>
    <property type="evidence" value="ECO:0007669"/>
    <property type="project" value="InterPro"/>
</dbReference>
<dbReference type="InterPro" id="IPR010982">
    <property type="entry name" value="Lambda_DNA-bd_dom_sf"/>
</dbReference>
<protein>
    <submittedName>
        <fullName evidence="1">Uncharacterized protein</fullName>
    </submittedName>
</protein>
<organism evidence="1 2">
    <name type="scientific">Oerskovia douganii</name>
    <dbReference type="NCBI Taxonomy" id="2762210"/>
    <lineage>
        <taxon>Bacteria</taxon>
        <taxon>Bacillati</taxon>
        <taxon>Actinomycetota</taxon>
        <taxon>Actinomycetes</taxon>
        <taxon>Micrococcales</taxon>
        <taxon>Cellulomonadaceae</taxon>
        <taxon>Oerskovia</taxon>
    </lineage>
</organism>
<evidence type="ECO:0000313" key="1">
    <source>
        <dbReference type="EMBL" id="MBE7701217.1"/>
    </source>
</evidence>
<comment type="caution">
    <text evidence="1">The sequence shown here is derived from an EMBL/GenBank/DDBJ whole genome shotgun (WGS) entry which is preliminary data.</text>
</comment>
<accession>A0A9D5UIK9</accession>
<proteinExistence type="predicted"/>
<dbReference type="Gene3D" id="1.10.260.40">
    <property type="entry name" value="lambda repressor-like DNA-binding domains"/>
    <property type="match status" value="1"/>
</dbReference>
<dbReference type="SUPFAM" id="SSF47413">
    <property type="entry name" value="lambda repressor-like DNA-binding domains"/>
    <property type="match status" value="1"/>
</dbReference>